<dbReference type="RefSeq" id="WP_124232463.1">
    <property type="nucleotide sequence ID" value="NZ_RHHM01000004.1"/>
</dbReference>
<proteinExistence type="predicted"/>
<evidence type="ECO:0008006" key="3">
    <source>
        <dbReference type="Google" id="ProtNLM"/>
    </source>
</evidence>
<dbReference type="OrthoDB" id="6518890at2"/>
<accession>A0A3N6SC51</accession>
<dbReference type="Proteomes" id="UP000279457">
    <property type="component" value="Unassembled WGS sequence"/>
</dbReference>
<dbReference type="Pfam" id="PF09482">
    <property type="entry name" value="OrgA_MxiK"/>
    <property type="match status" value="1"/>
</dbReference>
<reference evidence="1 2" key="1">
    <citation type="submission" date="2018-10" db="EMBL/GenBank/DDBJ databases">
        <title>Draft genome sequence for the type isolate of Erwinia psidii, agent causal of bacterial blight in guava (Psidium guajava) and wilt and die-back of Eucalyptus spp.</title>
        <authorList>
            <person name="Hermenegildo P.S."/>
            <person name="Santos S.A."/>
            <person name="Guimaraes L.M.S."/>
            <person name="Vidigal P.M.P."/>
            <person name="Pereira I.C."/>
            <person name="Badel J.L."/>
            <person name="Alfenas-Zerbini P."/>
            <person name="Ferreira M.A.S.V."/>
            <person name="Alfenas A.C."/>
        </authorList>
    </citation>
    <scope>NUCLEOTIDE SEQUENCE [LARGE SCALE GENOMIC DNA]</scope>
    <source>
        <strain evidence="1 2">IBSBF 435</strain>
    </source>
</reference>
<dbReference type="AlphaFoldDB" id="A0A3N6SC51"/>
<dbReference type="InterPro" id="IPR013388">
    <property type="entry name" value="T3SS_OrgA/MxiK"/>
</dbReference>
<keyword evidence="2" id="KW-1185">Reference proteome</keyword>
<sequence length="182" mass="20733">MNADFEQLLRIMYDPSSYTHPNHLAETLLSRDIWDEILINYWIISHYQLEDLPDRWSARDMMTSLILDNWLLLPQAAHFAGSYLLRNQLMKQSALLATDAKLLAFISLPLVYQVSLTMAAEEITPAKCGADFIKSMVTGLPVALQQRIMLSFPSTEKETKCIASPTPDNINLFKMSLAYAYN</sequence>
<dbReference type="EMBL" id="RHHM01000004">
    <property type="protein sequence ID" value="RQM38940.1"/>
    <property type="molecule type" value="Genomic_DNA"/>
</dbReference>
<evidence type="ECO:0000313" key="1">
    <source>
        <dbReference type="EMBL" id="RQM38940.1"/>
    </source>
</evidence>
<gene>
    <name evidence="1" type="ORF">EB241_07070</name>
</gene>
<evidence type="ECO:0000313" key="2">
    <source>
        <dbReference type="Proteomes" id="UP000279457"/>
    </source>
</evidence>
<organism evidence="1 2">
    <name type="scientific">Erwinia psidii</name>
    <dbReference type="NCBI Taxonomy" id="69224"/>
    <lineage>
        <taxon>Bacteria</taxon>
        <taxon>Pseudomonadati</taxon>
        <taxon>Pseudomonadota</taxon>
        <taxon>Gammaproteobacteria</taxon>
        <taxon>Enterobacterales</taxon>
        <taxon>Erwiniaceae</taxon>
        <taxon>Erwinia</taxon>
    </lineage>
</organism>
<comment type="caution">
    <text evidence="1">The sequence shown here is derived from an EMBL/GenBank/DDBJ whole genome shotgun (WGS) entry which is preliminary data.</text>
</comment>
<protein>
    <recommendedName>
        <fullName evidence="3">Type III secretion system protein</fullName>
    </recommendedName>
</protein>
<name>A0A3N6SC51_9GAMM</name>